<dbReference type="InterPro" id="IPR036388">
    <property type="entry name" value="WH-like_DNA-bd_sf"/>
</dbReference>
<reference evidence="2 3" key="1">
    <citation type="submission" date="2020-06" db="EMBL/GenBank/DDBJ databases">
        <title>Actinomadura xiongansis sp. nov., isolated from soil of Baiyangdian.</title>
        <authorList>
            <person name="Zhang X."/>
        </authorList>
    </citation>
    <scope>NUCLEOTIDE SEQUENCE [LARGE SCALE GENOMIC DNA]</scope>
    <source>
        <strain evidence="2 3">HBUM206468</strain>
    </source>
</reference>
<dbReference type="PANTHER" id="PTHR38600:SF2">
    <property type="entry name" value="SLL0088 PROTEIN"/>
    <property type="match status" value="1"/>
</dbReference>
<dbReference type="SMART" id="SM00418">
    <property type="entry name" value="HTH_ARSR"/>
    <property type="match status" value="1"/>
</dbReference>
<evidence type="ECO:0000313" key="2">
    <source>
        <dbReference type="EMBL" id="MBC6468797.1"/>
    </source>
</evidence>
<dbReference type="PANTHER" id="PTHR38600">
    <property type="entry name" value="TRANSCRIPTIONAL REGULATORY PROTEIN"/>
    <property type="match status" value="1"/>
</dbReference>
<dbReference type="Gene3D" id="1.10.10.10">
    <property type="entry name" value="Winged helix-like DNA-binding domain superfamily/Winged helix DNA-binding domain"/>
    <property type="match status" value="1"/>
</dbReference>
<evidence type="ECO:0000313" key="3">
    <source>
        <dbReference type="Proteomes" id="UP000805614"/>
    </source>
</evidence>
<dbReference type="InterPro" id="IPR011991">
    <property type="entry name" value="ArsR-like_HTH"/>
</dbReference>
<sequence length="113" mass="12340">MTRARRDATVNLMVHRQFAALGDPTRLAIVERLARGPTSAGDLAAPTTLSLPAVLKHVRVLEEAGLVTTVKRGRVRECRLRDDALVAVATWTAQQQALWSTRLDALGTLLEDT</sequence>
<proteinExistence type="predicted"/>
<dbReference type="SUPFAM" id="SSF46785">
    <property type="entry name" value="Winged helix' DNA-binding domain"/>
    <property type="match status" value="1"/>
</dbReference>
<dbReference type="NCBIfam" id="NF033788">
    <property type="entry name" value="HTH_metalloreg"/>
    <property type="match status" value="1"/>
</dbReference>
<dbReference type="CDD" id="cd00090">
    <property type="entry name" value="HTH_ARSR"/>
    <property type="match status" value="1"/>
</dbReference>
<name>A0ABR7LVC5_9ACTN</name>
<dbReference type="Pfam" id="PF12840">
    <property type="entry name" value="HTH_20"/>
    <property type="match status" value="1"/>
</dbReference>
<evidence type="ECO:0000259" key="1">
    <source>
        <dbReference type="PROSITE" id="PS50987"/>
    </source>
</evidence>
<feature type="domain" description="HTH arsR-type" evidence="1">
    <location>
        <begin position="6"/>
        <end position="100"/>
    </location>
</feature>
<dbReference type="InterPro" id="IPR001845">
    <property type="entry name" value="HTH_ArsR_DNA-bd_dom"/>
</dbReference>
<dbReference type="InterPro" id="IPR036390">
    <property type="entry name" value="WH_DNA-bd_sf"/>
</dbReference>
<dbReference type="EMBL" id="JABVEC010000021">
    <property type="protein sequence ID" value="MBC6468797.1"/>
    <property type="molecule type" value="Genomic_DNA"/>
</dbReference>
<comment type="caution">
    <text evidence="2">The sequence shown here is derived from an EMBL/GenBank/DDBJ whole genome shotgun (WGS) entry which is preliminary data.</text>
</comment>
<dbReference type="Proteomes" id="UP000805614">
    <property type="component" value="Unassembled WGS sequence"/>
</dbReference>
<gene>
    <name evidence="2" type="ORF">HKK74_25355</name>
</gene>
<dbReference type="PROSITE" id="PS50987">
    <property type="entry name" value="HTH_ARSR_2"/>
    <property type="match status" value="1"/>
</dbReference>
<keyword evidence="3" id="KW-1185">Reference proteome</keyword>
<protein>
    <submittedName>
        <fullName evidence="2">Winged helix-turn-helix transcriptional regulator</fullName>
    </submittedName>
</protein>
<accession>A0ABR7LVC5</accession>
<organism evidence="2 3">
    <name type="scientific">Actinomadura alba</name>
    <dbReference type="NCBI Taxonomy" id="406431"/>
    <lineage>
        <taxon>Bacteria</taxon>
        <taxon>Bacillati</taxon>
        <taxon>Actinomycetota</taxon>
        <taxon>Actinomycetes</taxon>
        <taxon>Streptosporangiales</taxon>
        <taxon>Thermomonosporaceae</taxon>
        <taxon>Actinomadura</taxon>
    </lineage>
</organism>